<dbReference type="InterPro" id="IPR050490">
    <property type="entry name" value="Bact_solute-bd_prot1"/>
</dbReference>
<dbReference type="OrthoDB" id="383712at2"/>
<keyword evidence="3 5" id="KW-0732">Signal</keyword>
<evidence type="ECO:0000256" key="1">
    <source>
        <dbReference type="ARBA" id="ARBA00008520"/>
    </source>
</evidence>
<dbReference type="EMBL" id="CP002360">
    <property type="protein sequence ID" value="AEE95409.1"/>
    <property type="molecule type" value="Genomic_DNA"/>
</dbReference>
<dbReference type="RefSeq" id="WP_013779843.1">
    <property type="nucleotide sequence ID" value="NC_015520.1"/>
</dbReference>
<dbReference type="STRING" id="697281.Mahau_0186"/>
<dbReference type="InterPro" id="IPR006059">
    <property type="entry name" value="SBP"/>
</dbReference>
<keyword evidence="7" id="KW-1185">Reference proteome</keyword>
<reference evidence="7" key="1">
    <citation type="submission" date="2010-11" db="EMBL/GenBank/DDBJ databases">
        <title>The complete genome of Mahella australiensis DSM 15567.</title>
        <authorList>
            <consortium name="US DOE Joint Genome Institute (JGI-PGF)"/>
            <person name="Lucas S."/>
            <person name="Copeland A."/>
            <person name="Lapidus A."/>
            <person name="Bruce D."/>
            <person name="Goodwin L."/>
            <person name="Pitluck S."/>
            <person name="Kyrpides N."/>
            <person name="Mavromatis K."/>
            <person name="Pagani I."/>
            <person name="Ivanova N."/>
            <person name="Teshima H."/>
            <person name="Brettin T."/>
            <person name="Detter J.C."/>
            <person name="Han C."/>
            <person name="Tapia R."/>
            <person name="Land M."/>
            <person name="Hauser L."/>
            <person name="Markowitz V."/>
            <person name="Cheng J.-F."/>
            <person name="Hugenholtz P."/>
            <person name="Woyke T."/>
            <person name="Wu D."/>
            <person name="Spring S."/>
            <person name="Pukall R."/>
            <person name="Steenblock K."/>
            <person name="Schneider S."/>
            <person name="Klenk H.-P."/>
            <person name="Eisen J.A."/>
        </authorList>
    </citation>
    <scope>NUCLEOTIDE SEQUENCE [LARGE SCALE GENOMIC DNA]</scope>
    <source>
        <strain evidence="7">DSM 15567 / CIP 107919 / 50-1 BON</strain>
    </source>
</reference>
<evidence type="ECO:0000313" key="7">
    <source>
        <dbReference type="Proteomes" id="UP000008457"/>
    </source>
</evidence>
<name>F3ZWH4_MAHA5</name>
<keyword evidence="2" id="KW-0813">Transport</keyword>
<accession>F3ZWH4</accession>
<dbReference type="KEGG" id="mas:Mahau_0186"/>
<dbReference type="Proteomes" id="UP000008457">
    <property type="component" value="Chromosome"/>
</dbReference>
<feature type="region of interest" description="Disordered" evidence="4">
    <location>
        <begin position="26"/>
        <end position="50"/>
    </location>
</feature>
<dbReference type="HOGENOM" id="CLU_031285_12_2_9"/>
<evidence type="ECO:0000256" key="3">
    <source>
        <dbReference type="ARBA" id="ARBA00022729"/>
    </source>
</evidence>
<feature type="signal peptide" evidence="5">
    <location>
        <begin position="1"/>
        <end position="21"/>
    </location>
</feature>
<protein>
    <submittedName>
        <fullName evidence="6">Extracellular solute-binding protein family 1</fullName>
    </submittedName>
</protein>
<feature type="chain" id="PRO_5039374986" evidence="5">
    <location>
        <begin position="22"/>
        <end position="472"/>
    </location>
</feature>
<dbReference type="AlphaFoldDB" id="F3ZWH4"/>
<evidence type="ECO:0000256" key="2">
    <source>
        <dbReference type="ARBA" id="ARBA00022448"/>
    </source>
</evidence>
<dbReference type="Gene3D" id="3.40.190.10">
    <property type="entry name" value="Periplasmic binding protein-like II"/>
    <property type="match status" value="2"/>
</dbReference>
<evidence type="ECO:0000256" key="4">
    <source>
        <dbReference type="SAM" id="MobiDB-lite"/>
    </source>
</evidence>
<evidence type="ECO:0000256" key="5">
    <source>
        <dbReference type="SAM" id="SignalP"/>
    </source>
</evidence>
<comment type="similarity">
    <text evidence="1">Belongs to the bacterial solute-binding protein 1 family.</text>
</comment>
<dbReference type="Pfam" id="PF01547">
    <property type="entry name" value="SBP_bac_1"/>
    <property type="match status" value="1"/>
</dbReference>
<dbReference type="PANTHER" id="PTHR43649:SF34">
    <property type="entry name" value="ABC TRANSPORTER PERIPLASMIC-BINDING PROTEIN YCJN-RELATED"/>
    <property type="match status" value="1"/>
</dbReference>
<sequence>MRKLRVSLVFLLAISMFVLQVGCTPTKTQSDNMPSESGTSETDGSDASSEKQTITFWKWIPTEGSQTDDLVAAWEKEYPNIKLDITHVGESEAHFQKLSAALAANEGPSVLALQVGARANQFKDFCEPLRPLAEKKWGSDWENKFLPAALEQCRYSGDDYTVLPGGMTATPVIMYNAAAFEKLGITKAPETMQDVYDAIEKSKRDPNIIPGVAIGAKEGWACRDVFMGIINQIAPGKVYEAADGKSSFTEPEFVEALEIWKNLFDSGFFAEGSLGTALYPDINDNFSLAGTDGRRYYIMMSCGTWHGSGLTKKAVQEGIEKGVRAPEDKLTMGAFTLPAVKEDAQKNMVVTVDVAWGVNNSKPQKEKEAAFEFVAWMAAGHGQEIWSNSLQVLPCAKGVSLEPAMNDMRGEPEKKALEMFQYYVENNAGAREIKYAEISNALNDVLPAVAAGAMTPEEATKQLQAASESVAR</sequence>
<reference evidence="6 7" key="2">
    <citation type="journal article" date="2011" name="Stand. Genomic Sci.">
        <title>Complete genome sequence of Mahella australiensis type strain (50-1 BON).</title>
        <authorList>
            <person name="Sikorski J."/>
            <person name="Teshima H."/>
            <person name="Nolan M."/>
            <person name="Lucas S."/>
            <person name="Hammon N."/>
            <person name="Deshpande S."/>
            <person name="Cheng J.F."/>
            <person name="Pitluck S."/>
            <person name="Liolios K."/>
            <person name="Pagani I."/>
            <person name="Ivanova N."/>
            <person name="Huntemann M."/>
            <person name="Mavromatis K."/>
            <person name="Ovchinikova G."/>
            <person name="Pati A."/>
            <person name="Tapia R."/>
            <person name="Han C."/>
            <person name="Goodwin L."/>
            <person name="Chen A."/>
            <person name="Palaniappan K."/>
            <person name="Land M."/>
            <person name="Hauser L."/>
            <person name="Ngatchou-Djao O.D."/>
            <person name="Rohde M."/>
            <person name="Pukall R."/>
            <person name="Spring S."/>
            <person name="Abt B."/>
            <person name="Goker M."/>
            <person name="Detter J.C."/>
            <person name="Woyke T."/>
            <person name="Bristow J."/>
            <person name="Markowitz V."/>
            <person name="Hugenholtz P."/>
            <person name="Eisen J.A."/>
            <person name="Kyrpides N.C."/>
            <person name="Klenk H.P."/>
            <person name="Lapidus A."/>
        </authorList>
    </citation>
    <scope>NUCLEOTIDE SEQUENCE [LARGE SCALE GENOMIC DNA]</scope>
    <source>
        <strain evidence="7">DSM 15567 / CIP 107919 / 50-1 BON</strain>
    </source>
</reference>
<evidence type="ECO:0000313" key="6">
    <source>
        <dbReference type="EMBL" id="AEE95409.1"/>
    </source>
</evidence>
<gene>
    <name evidence="6" type="ordered locus">Mahau_0186</name>
</gene>
<organism evidence="6 7">
    <name type="scientific">Mahella australiensis (strain DSM 15567 / CIP 107919 / 50-1 BON)</name>
    <dbReference type="NCBI Taxonomy" id="697281"/>
    <lineage>
        <taxon>Bacteria</taxon>
        <taxon>Bacillati</taxon>
        <taxon>Bacillota</taxon>
        <taxon>Clostridia</taxon>
        <taxon>Thermoanaerobacterales</taxon>
        <taxon>Thermoanaerobacterales Family IV. Incertae Sedis</taxon>
        <taxon>Mahella</taxon>
    </lineage>
</organism>
<dbReference type="PANTHER" id="PTHR43649">
    <property type="entry name" value="ARABINOSE-BINDING PROTEIN-RELATED"/>
    <property type="match status" value="1"/>
</dbReference>
<dbReference type="SUPFAM" id="SSF53850">
    <property type="entry name" value="Periplasmic binding protein-like II"/>
    <property type="match status" value="1"/>
</dbReference>
<dbReference type="eggNOG" id="COG1653">
    <property type="taxonomic scope" value="Bacteria"/>
</dbReference>
<proteinExistence type="inferred from homology"/>